<dbReference type="PANTHER" id="PTHR46586">
    <property type="entry name" value="ANKYRIN REPEAT-CONTAINING PROTEIN"/>
    <property type="match status" value="1"/>
</dbReference>
<organism evidence="2 3">
    <name type="scientific">Polyrhizophydium stewartii</name>
    <dbReference type="NCBI Taxonomy" id="2732419"/>
    <lineage>
        <taxon>Eukaryota</taxon>
        <taxon>Fungi</taxon>
        <taxon>Fungi incertae sedis</taxon>
        <taxon>Chytridiomycota</taxon>
        <taxon>Chytridiomycota incertae sedis</taxon>
        <taxon>Chytridiomycetes</taxon>
        <taxon>Rhizophydiales</taxon>
        <taxon>Rhizophydiales incertae sedis</taxon>
        <taxon>Polyrhizophydium</taxon>
    </lineage>
</organism>
<dbReference type="InterPro" id="IPR002110">
    <property type="entry name" value="Ankyrin_rpt"/>
</dbReference>
<evidence type="ECO:0000313" key="2">
    <source>
        <dbReference type="EMBL" id="KAL2912477.1"/>
    </source>
</evidence>
<feature type="compositionally biased region" description="Basic and acidic residues" evidence="1">
    <location>
        <begin position="36"/>
        <end position="45"/>
    </location>
</feature>
<feature type="region of interest" description="Disordered" evidence="1">
    <location>
        <begin position="1"/>
        <end position="81"/>
    </location>
</feature>
<evidence type="ECO:0000256" key="1">
    <source>
        <dbReference type="SAM" id="MobiDB-lite"/>
    </source>
</evidence>
<accession>A0ABR4MYW7</accession>
<comment type="caution">
    <text evidence="2">The sequence shown here is derived from an EMBL/GenBank/DDBJ whole genome shotgun (WGS) entry which is preliminary data.</text>
</comment>
<evidence type="ECO:0008006" key="4">
    <source>
        <dbReference type="Google" id="ProtNLM"/>
    </source>
</evidence>
<protein>
    <recommendedName>
        <fullName evidence="4">Ankyrin repeat protein</fullName>
    </recommendedName>
</protein>
<feature type="compositionally biased region" description="Low complexity" evidence="1">
    <location>
        <begin position="23"/>
        <end position="35"/>
    </location>
</feature>
<sequence>MADIRTNDAPAAALAAPPPPAQPAAAHADPAAATAQHDRLAERLDGQPAPPPAVSPPLVVAPVSTNRRPPPSTASDAARAVRFRPSAANEWDRMPAEIQDKILEHAGVLTLWVNGRIDDISKISLIQFKELLRDVFETDWQGDIAELPFGKFGDARISEPFWRLHTRSMHARVKAFGYYFFTDALEQAAILNGWTDLLDFRQTGQIGMNAARCGSIAMLRHLVDERWAVSLRIEHVCAAAEFGHLKMLKWLHERMPDGGWPTFVMDKAAYGGSLDCVKFLHANRTEGCTFHAMDWAAWNNHLAVVKFLHANRAEGCSSWAMNGAAKNGHLTIVKWLHENRTEGCSTEAMDYAARYGHADVVEFLHKNRTEGCTSYAINNAAVYGHADIVEFLHKNRTEGSIADAAELAARFGRLAVIQRIHAIAPHVITRTVADEAATRGRISLLDWIVDNASVWPTAFAILRAVKEGHFRTLSLFLGRLPRCLGTTPSPVSATRTPSL</sequence>
<name>A0ABR4MYW7_9FUNG</name>
<dbReference type="Pfam" id="PF13637">
    <property type="entry name" value="Ank_4"/>
    <property type="match status" value="1"/>
</dbReference>
<dbReference type="PANTHER" id="PTHR46586:SF3">
    <property type="entry name" value="ANKYRIN REPEAT-CONTAINING PROTEIN"/>
    <property type="match status" value="1"/>
</dbReference>
<dbReference type="Gene3D" id="1.25.40.20">
    <property type="entry name" value="Ankyrin repeat-containing domain"/>
    <property type="match status" value="2"/>
</dbReference>
<dbReference type="SUPFAM" id="SSF48403">
    <property type="entry name" value="Ankyrin repeat"/>
    <property type="match status" value="1"/>
</dbReference>
<dbReference type="Pfam" id="PF12796">
    <property type="entry name" value="Ank_2"/>
    <property type="match status" value="1"/>
</dbReference>
<proteinExistence type="predicted"/>
<dbReference type="EMBL" id="JADGIZ020000064">
    <property type="protein sequence ID" value="KAL2912477.1"/>
    <property type="molecule type" value="Genomic_DNA"/>
</dbReference>
<dbReference type="InterPro" id="IPR036770">
    <property type="entry name" value="Ankyrin_rpt-contain_sf"/>
</dbReference>
<gene>
    <name evidence="2" type="ORF">HK105_208049</name>
</gene>
<keyword evidence="3" id="KW-1185">Reference proteome</keyword>
<dbReference type="Proteomes" id="UP001527925">
    <property type="component" value="Unassembled WGS sequence"/>
</dbReference>
<dbReference type="InterPro" id="IPR052050">
    <property type="entry name" value="SecEffector_AnkRepeat"/>
</dbReference>
<evidence type="ECO:0000313" key="3">
    <source>
        <dbReference type="Proteomes" id="UP001527925"/>
    </source>
</evidence>
<reference evidence="2 3" key="1">
    <citation type="submission" date="2023-09" db="EMBL/GenBank/DDBJ databases">
        <title>Pangenome analysis of Batrachochytrium dendrobatidis and related Chytrids.</title>
        <authorList>
            <person name="Yacoub M.N."/>
            <person name="Stajich J.E."/>
            <person name="James T.Y."/>
        </authorList>
    </citation>
    <scope>NUCLEOTIDE SEQUENCE [LARGE SCALE GENOMIC DNA]</scope>
    <source>
        <strain evidence="2 3">JEL0888</strain>
    </source>
</reference>